<dbReference type="PANTHER" id="PTHR46696:SF4">
    <property type="entry name" value="BIOTIN BIOSYNTHESIS CYTOCHROME P450"/>
    <property type="match status" value="1"/>
</dbReference>
<dbReference type="Proteomes" id="UP001595615">
    <property type="component" value="Unassembled WGS sequence"/>
</dbReference>
<dbReference type="InterPro" id="IPR001128">
    <property type="entry name" value="Cyt_P450"/>
</dbReference>
<keyword evidence="4" id="KW-1185">Reference proteome</keyword>
<organism evidence="3 4">
    <name type="scientific">Sphingoaurantiacus capsulatus</name>
    <dbReference type="NCBI Taxonomy" id="1771310"/>
    <lineage>
        <taxon>Bacteria</taxon>
        <taxon>Pseudomonadati</taxon>
        <taxon>Pseudomonadota</taxon>
        <taxon>Alphaproteobacteria</taxon>
        <taxon>Sphingomonadales</taxon>
        <taxon>Sphingosinicellaceae</taxon>
        <taxon>Sphingoaurantiacus</taxon>
    </lineage>
</organism>
<dbReference type="EMBL" id="JBHRXV010000007">
    <property type="protein sequence ID" value="MFC3712753.1"/>
    <property type="molecule type" value="Genomic_DNA"/>
</dbReference>
<accession>A0ABV7XBX9</accession>
<dbReference type="RefSeq" id="WP_380860256.1">
    <property type="nucleotide sequence ID" value="NZ_JBHRXV010000007.1"/>
</dbReference>
<proteinExistence type="inferred from homology"/>
<dbReference type="PRINTS" id="PR00385">
    <property type="entry name" value="P450"/>
</dbReference>
<gene>
    <name evidence="3" type="ORF">ACFOMD_09240</name>
</gene>
<comment type="caution">
    <text evidence="3">The sequence shown here is derived from an EMBL/GenBank/DDBJ whole genome shotgun (WGS) entry which is preliminary data.</text>
</comment>
<evidence type="ECO:0000256" key="2">
    <source>
        <dbReference type="RuleBase" id="RU000461"/>
    </source>
</evidence>
<keyword evidence="2" id="KW-0503">Monooxygenase</keyword>
<reference evidence="4" key="1">
    <citation type="journal article" date="2019" name="Int. J. Syst. Evol. Microbiol.">
        <title>The Global Catalogue of Microorganisms (GCM) 10K type strain sequencing project: providing services to taxonomists for standard genome sequencing and annotation.</title>
        <authorList>
            <consortium name="The Broad Institute Genomics Platform"/>
            <consortium name="The Broad Institute Genome Sequencing Center for Infectious Disease"/>
            <person name="Wu L."/>
            <person name="Ma J."/>
        </authorList>
    </citation>
    <scope>NUCLEOTIDE SEQUENCE [LARGE SCALE GENOMIC DNA]</scope>
    <source>
        <strain evidence="4">KCTC 42644</strain>
    </source>
</reference>
<keyword evidence="2" id="KW-0408">Iron</keyword>
<dbReference type="InterPro" id="IPR036396">
    <property type="entry name" value="Cyt_P450_sf"/>
</dbReference>
<dbReference type="PROSITE" id="PS00086">
    <property type="entry name" value="CYTOCHROME_P450"/>
    <property type="match status" value="1"/>
</dbReference>
<keyword evidence="2" id="KW-0349">Heme</keyword>
<dbReference type="CDD" id="cd11033">
    <property type="entry name" value="CYP142-like"/>
    <property type="match status" value="1"/>
</dbReference>
<dbReference type="PANTHER" id="PTHR46696">
    <property type="entry name" value="P450, PUTATIVE (EUROFUNG)-RELATED"/>
    <property type="match status" value="1"/>
</dbReference>
<keyword evidence="2" id="KW-0479">Metal-binding</keyword>
<dbReference type="InterPro" id="IPR002397">
    <property type="entry name" value="Cyt_P450_B"/>
</dbReference>
<evidence type="ECO:0000313" key="4">
    <source>
        <dbReference type="Proteomes" id="UP001595615"/>
    </source>
</evidence>
<sequence length="434" mass="48663">MADADPKFPGFSRDTIDDAIVNPEVVANEAEIHALYAKLRAEDPVHWTQPTGFRPFWSVTSHADISTVSKANSRFVNRFRTYLSPIEAEDWIKSTTGDTHLFRTLVDLDDPEHMKLRKLTHEWFLPPNLRKMEAKIAEIAKDHVDRMAAMGGECDFVNEVALWYPLRVIMHLLGVPREDEPRMLRMTQEIFGAGDPDVVARSQHLNQTPLGSEQQVDLMALAQEFFAYFGAITADRRANPKDDVATVIANGMIDGEPINDLQAMSYYVIIATAGHDTTSSTASGGLLQLIRNPDQMAKLTADPSLLPLAVDEMIRWVTPVKHFMRTATEDCELGGKQIKAGDALALFYWSGNRDEAVFDEPDKFKVDRKPNPHIAFGHGVHLCLGLHLARLEIKALFAELLPRLESIELAGEPKNSRANFVSGLKTLPVRYRLR</sequence>
<protein>
    <submittedName>
        <fullName evidence="3">Cytochrome P450</fullName>
    </submittedName>
</protein>
<evidence type="ECO:0000256" key="1">
    <source>
        <dbReference type="ARBA" id="ARBA00010617"/>
    </source>
</evidence>
<dbReference type="PRINTS" id="PR00359">
    <property type="entry name" value="BP450"/>
</dbReference>
<name>A0ABV7XBX9_9SPHN</name>
<dbReference type="Pfam" id="PF00067">
    <property type="entry name" value="p450"/>
    <property type="match status" value="1"/>
</dbReference>
<dbReference type="InterPro" id="IPR017972">
    <property type="entry name" value="Cyt_P450_CS"/>
</dbReference>
<keyword evidence="2" id="KW-0560">Oxidoreductase</keyword>
<evidence type="ECO:0000313" key="3">
    <source>
        <dbReference type="EMBL" id="MFC3712753.1"/>
    </source>
</evidence>
<dbReference type="SUPFAM" id="SSF48264">
    <property type="entry name" value="Cytochrome P450"/>
    <property type="match status" value="1"/>
</dbReference>
<comment type="similarity">
    <text evidence="1 2">Belongs to the cytochrome P450 family.</text>
</comment>
<dbReference type="Gene3D" id="1.10.630.10">
    <property type="entry name" value="Cytochrome P450"/>
    <property type="match status" value="1"/>
</dbReference>